<evidence type="ECO:0008006" key="2">
    <source>
        <dbReference type="Google" id="ProtNLM"/>
    </source>
</evidence>
<name>A0A6J4KZF5_9ACTN</name>
<dbReference type="InterPro" id="IPR018721">
    <property type="entry name" value="DUF2252"/>
</dbReference>
<dbReference type="AlphaFoldDB" id="A0A6J4KZF5"/>
<proteinExistence type="predicted"/>
<dbReference type="Pfam" id="PF10009">
    <property type="entry name" value="DUF2252"/>
    <property type="match status" value="1"/>
</dbReference>
<accession>A0A6J4KZF5</accession>
<dbReference type="PANTHER" id="PTHR39441:SF1">
    <property type="entry name" value="DUF2252 DOMAIN-CONTAINING PROTEIN"/>
    <property type="match status" value="1"/>
</dbReference>
<reference evidence="1" key="1">
    <citation type="submission" date="2020-02" db="EMBL/GenBank/DDBJ databases">
        <authorList>
            <person name="Meier V. D."/>
        </authorList>
    </citation>
    <scope>NUCLEOTIDE SEQUENCE</scope>
    <source>
        <strain evidence="1">AVDCRST_MAG46</strain>
    </source>
</reference>
<dbReference type="SUPFAM" id="SSF56112">
    <property type="entry name" value="Protein kinase-like (PK-like)"/>
    <property type="match status" value="1"/>
</dbReference>
<gene>
    <name evidence="1" type="ORF">AVDCRST_MAG46-685</name>
</gene>
<dbReference type="PANTHER" id="PTHR39441">
    <property type="entry name" value="DUF2252 DOMAIN-CONTAINING PROTEIN"/>
    <property type="match status" value="1"/>
</dbReference>
<evidence type="ECO:0000313" key="1">
    <source>
        <dbReference type="EMBL" id="CAA9318641.1"/>
    </source>
</evidence>
<dbReference type="InterPro" id="IPR011009">
    <property type="entry name" value="Kinase-like_dom_sf"/>
</dbReference>
<organism evidence="1">
    <name type="scientific">uncultured Nocardioidaceae bacterium</name>
    <dbReference type="NCBI Taxonomy" id="253824"/>
    <lineage>
        <taxon>Bacteria</taxon>
        <taxon>Bacillati</taxon>
        <taxon>Actinomycetota</taxon>
        <taxon>Actinomycetes</taxon>
        <taxon>Propionibacteriales</taxon>
        <taxon>Nocardioidaceae</taxon>
        <taxon>environmental samples</taxon>
    </lineage>
</organism>
<sequence>MQNSRIGGKGGCGRVPEMARTAGVGCVGGGGHAYRGRMPTAPKRQQLIVDTLEEHFTELMAADPAAFRTKFRKMARDPFAFYRGSACVFYADMASRRDTWSDDRTSRVWIHGDLHAENFGTYMNSNGILVFDVNDFDEAYVGHFSWDLRRFVASLTLMGWQKALPHDSVRDLTRTYLDAYVDQVRHYHLADSDTEYALRLDNTKGALYDVLQRARSASRIRLLDKLSMVENNERHFREGGGNRVLKTMERNRVMKAFDRYLETIPSAKREAHGEFYNVKDVVGKSGFGIGSAGLPAYSFIIEGYNQALENDIVLTMKQANVPAVSRYADLPAVTDYFEHEGHRTAVSQRALQVHADPFLGWTEVDGVGFVVDELSPYETDLDWSEINEPEDIRPVVEALGRATAKIHCVSDEDSEQSLVEFQTEEAIAGVIGEDGGAFVDDLVEFGVSYADRVRKDHTLFVDAFRSGSIGGVTSAGG</sequence>
<protein>
    <recommendedName>
        <fullName evidence="2">DUF2252 domain-containing protein</fullName>
    </recommendedName>
</protein>
<dbReference type="EMBL" id="CADCUD010000052">
    <property type="protein sequence ID" value="CAA9318641.1"/>
    <property type="molecule type" value="Genomic_DNA"/>
</dbReference>